<dbReference type="OrthoDB" id="6352204at2759"/>
<evidence type="ECO:0000313" key="1">
    <source>
        <dbReference type="EMBL" id="ROT83865.1"/>
    </source>
</evidence>
<dbReference type="GO" id="GO:0006511">
    <property type="term" value="P:ubiquitin-dependent protein catabolic process"/>
    <property type="evidence" value="ECO:0007669"/>
    <property type="project" value="InterPro"/>
</dbReference>
<protein>
    <submittedName>
        <fullName evidence="1">Trpc4-associated protein</fullName>
    </submittedName>
</protein>
<dbReference type="PANTHER" id="PTHR31743">
    <property type="entry name" value="TRANSIENT RECEPTOR POTENTIAL CHANNEL 4-ASSOCIATED PROTEIN TCPC4AP"/>
    <property type="match status" value="1"/>
</dbReference>
<dbReference type="AlphaFoldDB" id="A0A423U592"/>
<dbReference type="EMBL" id="QCYY01000631">
    <property type="protein sequence ID" value="ROT83865.1"/>
    <property type="molecule type" value="Genomic_DNA"/>
</dbReference>
<dbReference type="InterPro" id="IPR022162">
    <property type="entry name" value="TRPC4AP"/>
</dbReference>
<evidence type="ECO:0000313" key="2">
    <source>
        <dbReference type="Proteomes" id="UP000283509"/>
    </source>
</evidence>
<dbReference type="GO" id="GO:0031464">
    <property type="term" value="C:Cul4A-RING E3 ubiquitin ligase complex"/>
    <property type="evidence" value="ECO:0007669"/>
    <property type="project" value="InterPro"/>
</dbReference>
<dbReference type="Pfam" id="PF12463">
    <property type="entry name" value="DUF3689"/>
    <property type="match status" value="1"/>
</dbReference>
<reference evidence="1 2" key="2">
    <citation type="submission" date="2019-01" db="EMBL/GenBank/DDBJ databases">
        <title>The decoding of complex shrimp genome reveals the adaptation for benthos swimmer, frequently molting mechanism and breeding impact on genome.</title>
        <authorList>
            <person name="Sun Y."/>
            <person name="Gao Y."/>
            <person name="Yu Y."/>
        </authorList>
    </citation>
    <scope>NUCLEOTIDE SEQUENCE [LARGE SCALE GENOMIC DNA]</scope>
    <source>
        <tissue evidence="1">Muscle</tissue>
    </source>
</reference>
<comment type="caution">
    <text evidence="1">The sequence shown here is derived from an EMBL/GenBank/DDBJ whole genome shotgun (WGS) entry which is preliminary data.</text>
</comment>
<reference evidence="1 2" key="1">
    <citation type="submission" date="2018-04" db="EMBL/GenBank/DDBJ databases">
        <authorList>
            <person name="Zhang X."/>
            <person name="Yuan J."/>
            <person name="Li F."/>
            <person name="Xiang J."/>
        </authorList>
    </citation>
    <scope>NUCLEOTIDE SEQUENCE [LARGE SCALE GENOMIC DNA]</scope>
    <source>
        <tissue evidence="1">Muscle</tissue>
    </source>
</reference>
<keyword evidence="2" id="KW-1185">Reference proteome</keyword>
<accession>A0A423U592</accession>
<name>A0A423U592_PENVA</name>
<sequence>MLQRVESVYVLGLLLLGKQRKEVQTQLAQLRLIPRLSQLFDLFIWKCETYQERVRVPGHLSSCECSPEVALKIQFLRLVHSFCDQSEYRHPEIIRAKCVRQVHEVALVHKHTRFQVAVGFLPSTVDAPERRAHLDLRAVVPAEDAPVANVRGANPVVCFVPDCVRRRGERQRRRVERARERKR</sequence>
<dbReference type="STRING" id="6689.A0A423U592"/>
<organism evidence="1 2">
    <name type="scientific">Penaeus vannamei</name>
    <name type="common">Whiteleg shrimp</name>
    <name type="synonym">Litopenaeus vannamei</name>
    <dbReference type="NCBI Taxonomy" id="6689"/>
    <lineage>
        <taxon>Eukaryota</taxon>
        <taxon>Metazoa</taxon>
        <taxon>Ecdysozoa</taxon>
        <taxon>Arthropoda</taxon>
        <taxon>Crustacea</taxon>
        <taxon>Multicrustacea</taxon>
        <taxon>Malacostraca</taxon>
        <taxon>Eumalacostraca</taxon>
        <taxon>Eucarida</taxon>
        <taxon>Decapoda</taxon>
        <taxon>Dendrobranchiata</taxon>
        <taxon>Penaeoidea</taxon>
        <taxon>Penaeidae</taxon>
        <taxon>Penaeus</taxon>
    </lineage>
</organism>
<dbReference type="GO" id="GO:0019902">
    <property type="term" value="F:phosphatase binding"/>
    <property type="evidence" value="ECO:0007669"/>
    <property type="project" value="TreeGrafter"/>
</dbReference>
<dbReference type="PANTHER" id="PTHR31743:SF1">
    <property type="entry name" value="SHORT TRANSIENT RECEPTOR POTENTIAL CHANNEL 4-ASSOCIATED PROTEIN"/>
    <property type="match status" value="1"/>
</dbReference>
<gene>
    <name evidence="1" type="ORF">C7M84_022947</name>
</gene>
<dbReference type="Proteomes" id="UP000283509">
    <property type="component" value="Unassembled WGS sequence"/>
</dbReference>
<proteinExistence type="predicted"/>